<dbReference type="EMBL" id="CM007379">
    <property type="protein sequence ID" value="OIV92347.1"/>
    <property type="molecule type" value="Genomic_DNA"/>
</dbReference>
<name>A0A1J7FW71_LUPAN</name>
<gene>
    <name evidence="1" type="ORF">TanjilG_10557</name>
</gene>
<dbReference type="Proteomes" id="UP000188354">
    <property type="component" value="Chromosome LG19"/>
</dbReference>
<dbReference type="Gramene" id="OIV92347">
    <property type="protein sequence ID" value="OIV92347"/>
    <property type="gene ID" value="TanjilG_10557"/>
</dbReference>
<protein>
    <submittedName>
        <fullName evidence="1">Uncharacterized protein</fullName>
    </submittedName>
</protein>
<evidence type="ECO:0000313" key="1">
    <source>
        <dbReference type="EMBL" id="OIV92347.1"/>
    </source>
</evidence>
<organism evidence="1 2">
    <name type="scientific">Lupinus angustifolius</name>
    <name type="common">Narrow-leaved blue lupine</name>
    <dbReference type="NCBI Taxonomy" id="3871"/>
    <lineage>
        <taxon>Eukaryota</taxon>
        <taxon>Viridiplantae</taxon>
        <taxon>Streptophyta</taxon>
        <taxon>Embryophyta</taxon>
        <taxon>Tracheophyta</taxon>
        <taxon>Spermatophyta</taxon>
        <taxon>Magnoliopsida</taxon>
        <taxon>eudicotyledons</taxon>
        <taxon>Gunneridae</taxon>
        <taxon>Pentapetalae</taxon>
        <taxon>rosids</taxon>
        <taxon>fabids</taxon>
        <taxon>Fabales</taxon>
        <taxon>Fabaceae</taxon>
        <taxon>Papilionoideae</taxon>
        <taxon>50 kb inversion clade</taxon>
        <taxon>genistoids sensu lato</taxon>
        <taxon>core genistoids</taxon>
        <taxon>Genisteae</taxon>
        <taxon>Lupinus</taxon>
    </lineage>
</organism>
<proteinExistence type="predicted"/>
<reference evidence="1 2" key="1">
    <citation type="journal article" date="2017" name="Plant Biotechnol. J.">
        <title>A comprehensive draft genome sequence for lupin (Lupinus angustifolius), an emerging health food: insights into plant-microbe interactions and legume evolution.</title>
        <authorList>
            <person name="Hane J.K."/>
            <person name="Ming Y."/>
            <person name="Kamphuis L.G."/>
            <person name="Nelson M.N."/>
            <person name="Garg G."/>
            <person name="Atkins C.A."/>
            <person name="Bayer P.E."/>
            <person name="Bravo A."/>
            <person name="Bringans S."/>
            <person name="Cannon S."/>
            <person name="Edwards D."/>
            <person name="Foley R."/>
            <person name="Gao L.L."/>
            <person name="Harrison M.J."/>
            <person name="Huang W."/>
            <person name="Hurgobin B."/>
            <person name="Li S."/>
            <person name="Liu C.W."/>
            <person name="McGrath A."/>
            <person name="Morahan G."/>
            <person name="Murray J."/>
            <person name="Weller J."/>
            <person name="Jian J."/>
            <person name="Singh K.B."/>
        </authorList>
    </citation>
    <scope>NUCLEOTIDE SEQUENCE [LARGE SCALE GENOMIC DNA]</scope>
    <source>
        <strain evidence="2">cv. Tanjil</strain>
        <tissue evidence="1">Whole plant</tissue>
    </source>
</reference>
<keyword evidence="2" id="KW-1185">Reference proteome</keyword>
<dbReference type="AlphaFoldDB" id="A0A1J7FW71"/>
<sequence>MDAIINFELNSYDIKSILYSNAKSPTAKKVPTYSDILTNKVTSEALSSPSNTFFESQPLKLTLSNSTVSTLSGNNNQNPSGFKLSTGGTGLSEARTSGINAINGNNTSFAMYHQATLDKRSYSEASSSSSFPNMQPLMNKQIRVSSSNFFSFQRTGSRVGTSDNSIGNNGAMIPNQGANVEQPLTQNNPNDLGLGIGQDIQAPTQTQHNQLDDIINTEFYQYILNNNQALPQSPNLSFSDYNLPKLPSDFEIQLSPLVGTGLQDIDVEATATQEHDDAAIFLNNQSFPQSPSLTLVHHDANQNPDLKNDLTSNFPCENSSKSSFMNLHSEINTTSLDQVHEYLDTTPDLCLDPNSSKDSFQNPISEANTSSYGNMIITEKKDGLDSSQCLTNKDDLFHDPVSETNTGSQILTPGSQNDLNISDYLSDFYAVEEETDWIHRFGTDLGQQ</sequence>
<evidence type="ECO:0000313" key="2">
    <source>
        <dbReference type="Proteomes" id="UP000188354"/>
    </source>
</evidence>
<accession>A0A1J7FW71</accession>